<dbReference type="AlphaFoldDB" id="A0A0M2V1W4"/>
<reference evidence="1 2" key="1">
    <citation type="submission" date="2015-03" db="EMBL/GenBank/DDBJ databases">
        <title>Draft genome sequences of two protease-producing strains of Arsukibacterium isolated from two cold and alkaline environments.</title>
        <authorList>
            <person name="Lylloff J.E."/>
            <person name="Skov L.B."/>
            <person name="Jepsen M."/>
            <person name="Hallin P.F."/>
            <person name="Sorensen S.J."/>
            <person name="Stougaard P."/>
            <person name="Glaring M.A."/>
        </authorList>
    </citation>
    <scope>NUCLEOTIDE SEQUENCE [LARGE SCALE GENOMIC DNA]</scope>
    <source>
        <strain evidence="1 2">GCM72</strain>
    </source>
</reference>
<accession>A0A0M2V1W4</accession>
<name>A0A0M2V1W4_9GAMM</name>
<dbReference type="EMBL" id="LAHO01000013">
    <property type="protein sequence ID" value="KKO44847.1"/>
    <property type="molecule type" value="Genomic_DNA"/>
</dbReference>
<evidence type="ECO:0000313" key="1">
    <source>
        <dbReference type="EMBL" id="KKO44847.1"/>
    </source>
</evidence>
<protein>
    <submittedName>
        <fullName evidence="1">Uncharacterized protein</fullName>
    </submittedName>
</protein>
<sequence length="169" mass="18307">MYISKWLLSLFIIMFLLLLSWTCALVMQRNPLPFPDPGSRIFSTPSAEAKAAVVALLAQHGIAERFRADSDGVLRSIMWDGTIINQPTAAVLQKVGGATASIGIVVTDPVQSAEQAAAFLRQQGFQAEVVLDVEPTLPIAFVVTDALSGTVLNFRKHIIHLPKPDSLNN</sequence>
<evidence type="ECO:0000313" key="2">
    <source>
        <dbReference type="Proteomes" id="UP000034228"/>
    </source>
</evidence>
<dbReference type="Proteomes" id="UP000034228">
    <property type="component" value="Unassembled WGS sequence"/>
</dbReference>
<organism evidence="1 2">
    <name type="scientific">Arsukibacterium ikkense</name>
    <dbReference type="NCBI Taxonomy" id="336831"/>
    <lineage>
        <taxon>Bacteria</taxon>
        <taxon>Pseudomonadati</taxon>
        <taxon>Pseudomonadota</taxon>
        <taxon>Gammaproteobacteria</taxon>
        <taxon>Chromatiales</taxon>
        <taxon>Chromatiaceae</taxon>
        <taxon>Arsukibacterium</taxon>
    </lineage>
</organism>
<dbReference type="OrthoDB" id="8478838at2"/>
<dbReference type="RefSeq" id="WP_046558234.1">
    <property type="nucleotide sequence ID" value="NZ_LAHO01000013.1"/>
</dbReference>
<proteinExistence type="predicted"/>
<dbReference type="STRING" id="336831.WG68_13515"/>
<gene>
    <name evidence="1" type="ORF">WG68_13515</name>
</gene>
<keyword evidence="2" id="KW-1185">Reference proteome</keyword>
<comment type="caution">
    <text evidence="1">The sequence shown here is derived from an EMBL/GenBank/DDBJ whole genome shotgun (WGS) entry which is preliminary data.</text>
</comment>
<dbReference type="PATRIC" id="fig|336831.14.peg.3473"/>